<evidence type="ECO:0000259" key="1">
    <source>
        <dbReference type="PROSITE" id="PS50943"/>
    </source>
</evidence>
<accession>A0ABQ5TJV3</accession>
<reference evidence="2 3" key="1">
    <citation type="submission" date="2023-02" db="EMBL/GenBank/DDBJ databases">
        <title>Oceanobacillus kimchii IFOP_LL358 isolated form Alexandrium catenella lab strain.</title>
        <authorList>
            <person name="Gajardo G."/>
            <person name="Ueki S."/>
            <person name="Maruyama F."/>
        </authorList>
    </citation>
    <scope>NUCLEOTIDE SEQUENCE [LARGE SCALE GENOMIC DNA]</scope>
    <source>
        <strain evidence="2 3">IFOP_LL358</strain>
    </source>
</reference>
<gene>
    <name evidence="2" type="ORF">MACH08_05510</name>
</gene>
<sequence length="69" mass="8148">MLKSRIAEVIDSKGLKHRWVAEQLNMNPTILSRWIHNRGKPSIDKLFQLAYVLNCKVDDLYTYEDDNNE</sequence>
<dbReference type="RefSeq" id="WP_317957686.1">
    <property type="nucleotide sequence ID" value="NZ_BSKO01000001.1"/>
</dbReference>
<dbReference type="InterPro" id="IPR001387">
    <property type="entry name" value="Cro/C1-type_HTH"/>
</dbReference>
<dbReference type="EMBL" id="BSKO01000001">
    <property type="protein sequence ID" value="GLO64767.1"/>
    <property type="molecule type" value="Genomic_DNA"/>
</dbReference>
<dbReference type="Gene3D" id="1.10.260.40">
    <property type="entry name" value="lambda repressor-like DNA-binding domains"/>
    <property type="match status" value="1"/>
</dbReference>
<protein>
    <recommendedName>
        <fullName evidence="1">HTH cro/C1-type domain-containing protein</fullName>
    </recommendedName>
</protein>
<feature type="domain" description="HTH cro/C1-type" evidence="1">
    <location>
        <begin position="20"/>
        <end position="60"/>
    </location>
</feature>
<evidence type="ECO:0000313" key="3">
    <source>
        <dbReference type="Proteomes" id="UP001275436"/>
    </source>
</evidence>
<dbReference type="CDD" id="cd00093">
    <property type="entry name" value="HTH_XRE"/>
    <property type="match status" value="1"/>
</dbReference>
<dbReference type="Proteomes" id="UP001275436">
    <property type="component" value="Unassembled WGS sequence"/>
</dbReference>
<dbReference type="SUPFAM" id="SSF47413">
    <property type="entry name" value="lambda repressor-like DNA-binding domains"/>
    <property type="match status" value="1"/>
</dbReference>
<organism evidence="2 3">
    <name type="scientific">Oceanobacillus kimchii</name>
    <dbReference type="NCBI Taxonomy" id="746691"/>
    <lineage>
        <taxon>Bacteria</taxon>
        <taxon>Bacillati</taxon>
        <taxon>Bacillota</taxon>
        <taxon>Bacilli</taxon>
        <taxon>Bacillales</taxon>
        <taxon>Bacillaceae</taxon>
        <taxon>Oceanobacillus</taxon>
    </lineage>
</organism>
<proteinExistence type="predicted"/>
<dbReference type="InterPro" id="IPR010982">
    <property type="entry name" value="Lambda_DNA-bd_dom_sf"/>
</dbReference>
<dbReference type="SMART" id="SM00530">
    <property type="entry name" value="HTH_XRE"/>
    <property type="match status" value="1"/>
</dbReference>
<comment type="caution">
    <text evidence="2">The sequence shown here is derived from an EMBL/GenBank/DDBJ whole genome shotgun (WGS) entry which is preliminary data.</text>
</comment>
<dbReference type="PROSITE" id="PS50943">
    <property type="entry name" value="HTH_CROC1"/>
    <property type="match status" value="1"/>
</dbReference>
<keyword evidence="3" id="KW-1185">Reference proteome</keyword>
<dbReference type="Pfam" id="PF13443">
    <property type="entry name" value="HTH_26"/>
    <property type="match status" value="1"/>
</dbReference>
<name>A0ABQ5TJV3_9BACI</name>
<evidence type="ECO:0000313" key="2">
    <source>
        <dbReference type="EMBL" id="GLO64767.1"/>
    </source>
</evidence>